<dbReference type="EMBL" id="CAJVQA010000620">
    <property type="protein sequence ID" value="CAG8483085.1"/>
    <property type="molecule type" value="Genomic_DNA"/>
</dbReference>
<dbReference type="OrthoDB" id="2246292at2759"/>
<feature type="compositionally biased region" description="Pro residues" evidence="1">
    <location>
        <begin position="482"/>
        <end position="492"/>
    </location>
</feature>
<feature type="region of interest" description="Disordered" evidence="1">
    <location>
        <begin position="444"/>
        <end position="684"/>
    </location>
</feature>
<feature type="compositionally biased region" description="Polar residues" evidence="1">
    <location>
        <begin position="544"/>
        <end position="569"/>
    </location>
</feature>
<gene>
    <name evidence="2" type="ORF">CPELLU_LOCUS1614</name>
</gene>
<feature type="compositionally biased region" description="Polar residues" evidence="1">
    <location>
        <begin position="188"/>
        <end position="228"/>
    </location>
</feature>
<accession>A0A9N8WDR0</accession>
<organism evidence="2 3">
    <name type="scientific">Cetraspora pellucida</name>
    <dbReference type="NCBI Taxonomy" id="1433469"/>
    <lineage>
        <taxon>Eukaryota</taxon>
        <taxon>Fungi</taxon>
        <taxon>Fungi incertae sedis</taxon>
        <taxon>Mucoromycota</taxon>
        <taxon>Glomeromycotina</taxon>
        <taxon>Glomeromycetes</taxon>
        <taxon>Diversisporales</taxon>
        <taxon>Gigasporaceae</taxon>
        <taxon>Cetraspora</taxon>
    </lineage>
</organism>
<feature type="compositionally biased region" description="Pro residues" evidence="1">
    <location>
        <begin position="628"/>
        <end position="638"/>
    </location>
</feature>
<evidence type="ECO:0000313" key="2">
    <source>
        <dbReference type="EMBL" id="CAG8483085.1"/>
    </source>
</evidence>
<protein>
    <submittedName>
        <fullName evidence="2">6650_t:CDS:1</fullName>
    </submittedName>
</protein>
<feature type="region of interest" description="Disordered" evidence="1">
    <location>
        <begin position="162"/>
        <end position="315"/>
    </location>
</feature>
<sequence length="740" mass="80827">MNSRKASISHVMNDSSAATSSSDHHLSSNSGHSLRNLLSDDGPTQQHASLQQQQYPHSASNNSGLSNGVYATYPNEQGREYYSHVQQQQPQPVHNQPLSSLEQNNRQSFLNNDVSADADEASKTLILLSQRPPHYGLSRDHYSSKDNGQQISDVELAASTISSLSHSPDDTKSIHPQINQKAKPKNSMAISSLISGDESTSSDPAQSMQVGPTSTYTPFNATNNGNSRKSTKRPLNVSPHLPINTKVYSKKSPQKRRPSDPNESSQRTKIHRTPDQMPYPSSGQKFSELREHPNEEQKPSLYLPPSQVGPTNSTDWDHQMQQQQFHPPRSLPADHSVRFQSKNCGSPPMSGDKSMNIKPFIINPNPNERSLPKTSPPPTNAPNGYVHSVGVGGMVGNPDIPQSSPHQPITPSIPQQNGQIRPPSSIPSNNANFCRMYNDMSLQDDRSKDYIPPPNGNMMPNRPSVIPDNSPMNNEHGIVNPPMHPGYPPLQPNNPGYIHPESRRVSDSTMHSQQSSLTRGYPPHGPPVAEPQPPHTSHRPIGSHHNSPSLLPTHIQPQNHSIRHNQSMPNIHPDSQHRTPPSPLSRSGSVPRQQPTTLPPIQSQSSYISQPLPAQGPPSHLYNGKSSPVPPPLIPPQSPAMNHYHNSQQGLVSQQNGSRLPPVGSHHHNSQPPELVGPSNNDQHQIISRPLTSFLRDQPAGYGSAHPHNIQPNGLGPVGPQSHVGPPLSSGPRNGPNGYY</sequence>
<feature type="compositionally biased region" description="Polar residues" evidence="1">
    <location>
        <begin position="42"/>
        <end position="66"/>
    </location>
</feature>
<keyword evidence="3" id="KW-1185">Reference proteome</keyword>
<comment type="caution">
    <text evidence="2">The sequence shown here is derived from an EMBL/GenBank/DDBJ whole genome shotgun (WGS) entry which is preliminary data.</text>
</comment>
<proteinExistence type="predicted"/>
<reference evidence="2" key="1">
    <citation type="submission" date="2021-06" db="EMBL/GenBank/DDBJ databases">
        <authorList>
            <person name="Kallberg Y."/>
            <person name="Tangrot J."/>
            <person name="Rosling A."/>
        </authorList>
    </citation>
    <scope>NUCLEOTIDE SEQUENCE</scope>
    <source>
        <strain evidence="2">FL966</strain>
    </source>
</reference>
<name>A0A9N8WDR0_9GLOM</name>
<evidence type="ECO:0000313" key="3">
    <source>
        <dbReference type="Proteomes" id="UP000789759"/>
    </source>
</evidence>
<feature type="compositionally biased region" description="Polar residues" evidence="1">
    <location>
        <begin position="507"/>
        <end position="518"/>
    </location>
</feature>
<evidence type="ECO:0000256" key="1">
    <source>
        <dbReference type="SAM" id="MobiDB-lite"/>
    </source>
</evidence>
<feature type="compositionally biased region" description="Low complexity" evidence="1">
    <location>
        <begin position="599"/>
        <end position="613"/>
    </location>
</feature>
<feature type="compositionally biased region" description="Polar residues" evidence="1">
    <location>
        <begin position="1"/>
        <end position="12"/>
    </location>
</feature>
<feature type="compositionally biased region" description="Polar residues" evidence="1">
    <location>
        <begin position="644"/>
        <end position="658"/>
    </location>
</feature>
<feature type="region of interest" description="Disordered" evidence="1">
    <location>
        <begin position="1"/>
        <end position="72"/>
    </location>
</feature>
<feature type="compositionally biased region" description="Pro residues" evidence="1">
    <location>
        <begin position="523"/>
        <end position="534"/>
    </location>
</feature>
<dbReference type="AlphaFoldDB" id="A0A9N8WDR0"/>
<feature type="compositionally biased region" description="Basic and acidic residues" evidence="1">
    <location>
        <begin position="287"/>
        <end position="298"/>
    </location>
</feature>
<feature type="region of interest" description="Disordered" evidence="1">
    <location>
        <begin position="696"/>
        <end position="740"/>
    </location>
</feature>
<feature type="compositionally biased region" description="Polar residues" evidence="1">
    <location>
        <begin position="584"/>
        <end position="596"/>
    </location>
</feature>
<feature type="compositionally biased region" description="Low complexity" evidence="1">
    <location>
        <begin position="13"/>
        <end position="39"/>
    </location>
</feature>
<dbReference type="Proteomes" id="UP000789759">
    <property type="component" value="Unassembled WGS sequence"/>
</dbReference>